<evidence type="ECO:0000313" key="1">
    <source>
        <dbReference type="EMBL" id="MDN3712418.1"/>
    </source>
</evidence>
<dbReference type="EMBL" id="JAUFRC010000001">
    <property type="protein sequence ID" value="MDN3712418.1"/>
    <property type="molecule type" value="Genomic_DNA"/>
</dbReference>
<protein>
    <submittedName>
        <fullName evidence="1">DUF484 family protein</fullName>
    </submittedName>
</protein>
<reference evidence="2" key="1">
    <citation type="journal article" date="2019" name="Int. J. Syst. Evol. Microbiol.">
        <title>The Global Catalogue of Microorganisms (GCM) 10K type strain sequencing project: providing services to taxonomists for standard genome sequencing and annotation.</title>
        <authorList>
            <consortium name="The Broad Institute Genomics Platform"/>
            <consortium name="The Broad Institute Genome Sequencing Center for Infectious Disease"/>
            <person name="Wu L."/>
            <person name="Ma J."/>
        </authorList>
    </citation>
    <scope>NUCLEOTIDE SEQUENCE [LARGE SCALE GENOMIC DNA]</scope>
    <source>
        <strain evidence="2">CECT 8482</strain>
    </source>
</reference>
<evidence type="ECO:0000313" key="2">
    <source>
        <dbReference type="Proteomes" id="UP001243846"/>
    </source>
</evidence>
<sequence length="243" mass="26525">MAEFESPAPTADSQNVLADDFRQLLLSNPELILADRDLMRALIGAHEEEIGGNVIDIRGRAMAALEDRLERLEVTHETVISTAYENQSGMNTIHRAVLALLEPADFPAFLDSLQTTIAPILRIDTLRLVFETSSAAEAPTQAALQVLPAGMIGRLLQAGGRPVRRDVITLRAALPATAAIHGKTESPILSEALMPIDLGLGRWPALLVMGSTEATRFMPSHGTDLLRFFTQAFQRVLIGWLRE</sequence>
<comment type="caution">
    <text evidence="1">The sequence shown here is derived from an EMBL/GenBank/DDBJ whole genome shotgun (WGS) entry which is preliminary data.</text>
</comment>
<gene>
    <name evidence="1" type="ORF">QWZ10_12840</name>
</gene>
<organism evidence="1 2">
    <name type="scientific">Paracoccus cavernae</name>
    <dbReference type="NCBI Taxonomy" id="1571207"/>
    <lineage>
        <taxon>Bacteria</taxon>
        <taxon>Pseudomonadati</taxon>
        <taxon>Pseudomonadota</taxon>
        <taxon>Alphaproteobacteria</taxon>
        <taxon>Rhodobacterales</taxon>
        <taxon>Paracoccaceae</taxon>
        <taxon>Paracoccus</taxon>
    </lineage>
</organism>
<dbReference type="Proteomes" id="UP001243846">
    <property type="component" value="Unassembled WGS sequence"/>
</dbReference>
<dbReference type="Gene3D" id="3.30.450.40">
    <property type="match status" value="1"/>
</dbReference>
<accession>A0ABT8D921</accession>
<proteinExistence type="predicted"/>
<dbReference type="RefSeq" id="WP_377682634.1">
    <property type="nucleotide sequence ID" value="NZ_JBHMDZ010000001.1"/>
</dbReference>
<dbReference type="Pfam" id="PF04340">
    <property type="entry name" value="DUF484"/>
    <property type="match status" value="1"/>
</dbReference>
<dbReference type="InterPro" id="IPR007435">
    <property type="entry name" value="DUF484"/>
</dbReference>
<keyword evidence="2" id="KW-1185">Reference proteome</keyword>
<name>A0ABT8D921_9RHOB</name>
<dbReference type="InterPro" id="IPR029016">
    <property type="entry name" value="GAF-like_dom_sf"/>
</dbReference>